<reference evidence="1" key="2">
    <citation type="submission" date="2014-07" db="EMBL/GenBank/DDBJ databases">
        <title>Genetics and epidemiology of antimicrobial resistance in B. fragilis group.</title>
        <authorList>
            <person name="Sydenham T.V."/>
            <person name="Hasman H."/>
            <person name="Kemp M."/>
            <person name="Justesen U.S."/>
        </authorList>
    </citation>
    <scope>NUCLEOTIDE SEQUENCE [LARGE SCALE GENOMIC DNA]</scope>
    <source>
        <strain evidence="1">DCMOUH0018B</strain>
    </source>
</reference>
<dbReference type="SUPFAM" id="SSF63825">
    <property type="entry name" value="YWTD domain"/>
    <property type="match status" value="1"/>
</dbReference>
<proteinExistence type="predicted"/>
<dbReference type="EMBL" id="JMZZ02000104">
    <property type="protein sequence ID" value="KFX75189.1"/>
    <property type="molecule type" value="Genomic_DNA"/>
</dbReference>
<reference evidence="1" key="1">
    <citation type="book" date="2014" name="THE 24TH EUROPEAN CONGRESS OF CLINICAL MICROBIOLOGY AND INFECTIOUS DISEASES" publisher="ECCMID 2014" city="Barcelona, Spain">
        <title>Identification of resistance genes in three multidrug-resistant Bacteroides fragilis isolates by whole genome sequencing.</title>
        <editorList>
            <person name="Unknown"/>
            <person name="A."/>
        </editorList>
        <authorList>
            <person name="Sydenham T.V."/>
            <person name="Hasman H."/>
            <person name="Wang M."/>
            <person name="Soki J."/>
            <person name="Nagy E."/>
            <person name="Justesen U.S."/>
        </authorList>
    </citation>
    <scope>NUCLEOTIDE SEQUENCE</scope>
    <source>
        <strain evidence="1">DCMOUH0018B</strain>
    </source>
</reference>
<gene>
    <name evidence="1" type="ORF">EE52_0207980</name>
</gene>
<dbReference type="PATRIC" id="fig|817.53.peg.1647"/>
<dbReference type="AlphaFoldDB" id="A0A0I9USE5"/>
<name>A0A0I9USE5_BACFG</name>
<dbReference type="Pfam" id="PF15869">
    <property type="entry name" value="TolB_like"/>
    <property type="match status" value="1"/>
</dbReference>
<evidence type="ECO:0008006" key="2">
    <source>
        <dbReference type="Google" id="ProtNLM"/>
    </source>
</evidence>
<accession>A0A0I9USE5</accession>
<organism evidence="1">
    <name type="scientific">Bacteroides fragilis</name>
    <dbReference type="NCBI Taxonomy" id="817"/>
    <lineage>
        <taxon>Bacteria</taxon>
        <taxon>Pseudomonadati</taxon>
        <taxon>Bacteroidota</taxon>
        <taxon>Bacteroidia</taxon>
        <taxon>Bacteroidales</taxon>
        <taxon>Bacteroidaceae</taxon>
        <taxon>Bacteroides</taxon>
    </lineage>
</organism>
<sequence>MKNRVVSSVCFVLLGVNLLSCGGRQKSAAGDGVQVQDSVIAQAMEKDIVSLAPLEMGEVFLKDQDPFGEVVELKGQQIVEPDTFIFKTSEDRMLLCSDSILVQKNYRAPYFVFHYPAMTYIKTVGVKGNGPDEFLIPEVVPSVDKEALCCLYERSNGRIYRLDKELNQTYLYTLFPTEKWGVNDLQEIGKNEFVYQSGRYIRTIKVEGDSLKEEKRYPLTLRFARKSPVLGSLAANPQRNRMVYAYKYFKIVKFMNMKGDSVRTLNFQQKGFDDETLNIADGLDANVTHYMQVSPTRDYVYISYSGRTPYAVGSDNDKGNRYMYVEQYDWNGNPVRKYKLDNFSISMMVDGRLNRLMLITYYNDDPYFIYQLKD</sequence>
<evidence type="ECO:0000313" key="1">
    <source>
        <dbReference type="EMBL" id="KFX75189.1"/>
    </source>
</evidence>
<dbReference type="RefSeq" id="WP_044300106.1">
    <property type="nucleotide sequence ID" value="NZ_CAEUHN010000012.1"/>
</dbReference>
<protein>
    <recommendedName>
        <fullName evidence="2">6-bladed beta-propeller</fullName>
    </recommendedName>
</protein>
<comment type="caution">
    <text evidence="1">The sequence shown here is derived from an EMBL/GenBank/DDBJ whole genome shotgun (WGS) entry which is preliminary data.</text>
</comment>